<dbReference type="GO" id="GO:0005125">
    <property type="term" value="F:cytokine activity"/>
    <property type="evidence" value="ECO:0007669"/>
    <property type="project" value="TreeGrafter"/>
</dbReference>
<evidence type="ECO:0000256" key="2">
    <source>
        <dbReference type="ARBA" id="ARBA00005683"/>
    </source>
</evidence>
<dbReference type="GO" id="GO:0045165">
    <property type="term" value="P:cell fate commitment"/>
    <property type="evidence" value="ECO:0007669"/>
    <property type="project" value="TreeGrafter"/>
</dbReference>
<dbReference type="Proteomes" id="UP000887565">
    <property type="component" value="Unplaced"/>
</dbReference>
<evidence type="ECO:0000256" key="3">
    <source>
        <dbReference type="ARBA" id="ARBA00022473"/>
    </source>
</evidence>
<protein>
    <recommendedName>
        <fullName evidence="9">Protein Wnt</fullName>
    </recommendedName>
</protein>
<sequence>CDDNIDFGCRKSSAFLLVSKRNVRDTEAQISRHNYHVGCQAVKVLVTKKCKCHGLSGSCEISTCYKKVAQFRASGDLLSIDTDRRILMPHIVGDTVPNLKDVGNLVYTEQSPNFCVPNRSLGILSPVGRQCLTTGTAESWGSCQKLCCGKRVVAVETSVVESCNCTFEYCCKVRCERCTWKIFTHHCSNLDA</sequence>
<keyword evidence="5" id="KW-0272">Extracellular matrix</keyword>
<dbReference type="WBParaSite" id="nRc.2.0.1.t21516-RA">
    <property type="protein sequence ID" value="nRc.2.0.1.t21516-RA"/>
    <property type="gene ID" value="nRc.2.0.1.g21516"/>
</dbReference>
<evidence type="ECO:0000256" key="6">
    <source>
        <dbReference type="ARBA" id="ARBA00022687"/>
    </source>
</evidence>
<keyword evidence="7" id="KW-1015">Disulfide bond</keyword>
<dbReference type="InterPro" id="IPR043158">
    <property type="entry name" value="Wnt_C"/>
</dbReference>
<dbReference type="PRINTS" id="PR01349">
    <property type="entry name" value="WNTPROTEIN"/>
</dbReference>
<comment type="subcellular location">
    <subcellularLocation>
        <location evidence="1 9">Secreted</location>
        <location evidence="1 9">Extracellular space</location>
        <location evidence="1 9">Extracellular matrix</location>
    </subcellularLocation>
</comment>
<dbReference type="PANTHER" id="PTHR12027">
    <property type="entry name" value="WNT RELATED"/>
    <property type="match status" value="1"/>
</dbReference>
<dbReference type="Pfam" id="PF00110">
    <property type="entry name" value="wnt"/>
    <property type="match status" value="1"/>
</dbReference>
<keyword evidence="10" id="KW-1185">Reference proteome</keyword>
<name>A0A915J511_ROMCU</name>
<keyword evidence="3 9" id="KW-0217">Developmental protein</keyword>
<dbReference type="GO" id="GO:0030182">
    <property type="term" value="P:neuron differentiation"/>
    <property type="evidence" value="ECO:0007669"/>
    <property type="project" value="TreeGrafter"/>
</dbReference>
<evidence type="ECO:0000256" key="5">
    <source>
        <dbReference type="ARBA" id="ARBA00022530"/>
    </source>
</evidence>
<evidence type="ECO:0000256" key="4">
    <source>
        <dbReference type="ARBA" id="ARBA00022525"/>
    </source>
</evidence>
<evidence type="ECO:0000313" key="10">
    <source>
        <dbReference type="Proteomes" id="UP000887565"/>
    </source>
</evidence>
<dbReference type="GO" id="GO:0060070">
    <property type="term" value="P:canonical Wnt signaling pathway"/>
    <property type="evidence" value="ECO:0007669"/>
    <property type="project" value="TreeGrafter"/>
</dbReference>
<dbReference type="InterPro" id="IPR018161">
    <property type="entry name" value="Wnt_CS"/>
</dbReference>
<evidence type="ECO:0000256" key="7">
    <source>
        <dbReference type="ARBA" id="ARBA00023157"/>
    </source>
</evidence>
<keyword evidence="6 9" id="KW-0879">Wnt signaling pathway</keyword>
<dbReference type="PROSITE" id="PS00246">
    <property type="entry name" value="WNT1"/>
    <property type="match status" value="1"/>
</dbReference>
<evidence type="ECO:0000256" key="8">
    <source>
        <dbReference type="ARBA" id="ARBA00023288"/>
    </source>
</evidence>
<organism evidence="10 11">
    <name type="scientific">Romanomermis culicivorax</name>
    <name type="common">Nematode worm</name>
    <dbReference type="NCBI Taxonomy" id="13658"/>
    <lineage>
        <taxon>Eukaryota</taxon>
        <taxon>Metazoa</taxon>
        <taxon>Ecdysozoa</taxon>
        <taxon>Nematoda</taxon>
        <taxon>Enoplea</taxon>
        <taxon>Dorylaimia</taxon>
        <taxon>Mermithida</taxon>
        <taxon>Mermithoidea</taxon>
        <taxon>Mermithidae</taxon>
        <taxon>Romanomermis</taxon>
    </lineage>
</organism>
<comment type="similarity">
    <text evidence="2 9">Belongs to the Wnt family.</text>
</comment>
<proteinExistence type="inferred from homology"/>
<comment type="function">
    <text evidence="9">Ligand for members of the frizzled family of seven transmembrane receptors.</text>
</comment>
<dbReference type="GO" id="GO:0005615">
    <property type="term" value="C:extracellular space"/>
    <property type="evidence" value="ECO:0007669"/>
    <property type="project" value="TreeGrafter"/>
</dbReference>
<dbReference type="OMA" id="ERCACAF"/>
<evidence type="ECO:0000256" key="9">
    <source>
        <dbReference type="RuleBase" id="RU003500"/>
    </source>
</evidence>
<evidence type="ECO:0000313" key="11">
    <source>
        <dbReference type="WBParaSite" id="nRc.2.0.1.t21516-RA"/>
    </source>
</evidence>
<evidence type="ECO:0000256" key="1">
    <source>
        <dbReference type="ARBA" id="ARBA00004498"/>
    </source>
</evidence>
<dbReference type="SMART" id="SM00097">
    <property type="entry name" value="WNT1"/>
    <property type="match status" value="1"/>
</dbReference>
<reference evidence="11" key="1">
    <citation type="submission" date="2022-11" db="UniProtKB">
        <authorList>
            <consortium name="WormBaseParasite"/>
        </authorList>
    </citation>
    <scope>IDENTIFICATION</scope>
</reference>
<dbReference type="Gene3D" id="3.30.2460.20">
    <property type="match status" value="1"/>
</dbReference>
<dbReference type="GO" id="GO:0005109">
    <property type="term" value="F:frizzled binding"/>
    <property type="evidence" value="ECO:0007669"/>
    <property type="project" value="TreeGrafter"/>
</dbReference>
<accession>A0A915J511</accession>
<dbReference type="InterPro" id="IPR005817">
    <property type="entry name" value="Wnt"/>
</dbReference>
<keyword evidence="4" id="KW-0964">Secreted</keyword>
<dbReference type="AlphaFoldDB" id="A0A915J511"/>
<keyword evidence="8" id="KW-0449">Lipoprotein</keyword>